<dbReference type="Proteomes" id="UP000014104">
    <property type="component" value="Unassembled WGS sequence"/>
</dbReference>
<gene>
    <name evidence="2" type="ORF">I570_02912</name>
    <name evidence="1" type="ORF">OMU_03019</name>
</gene>
<evidence type="ECO:0000313" key="2">
    <source>
        <dbReference type="EMBL" id="EOU20465.1"/>
    </source>
</evidence>
<evidence type="ECO:0000313" key="1">
    <source>
        <dbReference type="EMBL" id="EOT42096.1"/>
    </source>
</evidence>
<organism evidence="2 4">
    <name type="scientific">Enterococcus avium ATCC 14025</name>
    <dbReference type="NCBI Taxonomy" id="1140002"/>
    <lineage>
        <taxon>Bacteria</taxon>
        <taxon>Bacillati</taxon>
        <taxon>Bacillota</taxon>
        <taxon>Bacilli</taxon>
        <taxon>Lactobacillales</taxon>
        <taxon>Enterococcaceae</taxon>
        <taxon>Enterococcus</taxon>
    </lineage>
</organism>
<reference evidence="1 3" key="1">
    <citation type="submission" date="2013-03" db="EMBL/GenBank/DDBJ databases">
        <title>The Genome Sequence of Enterococcus avium ATCC_14025 (Illumina only assembly).</title>
        <authorList>
            <consortium name="The Broad Institute Genomics Platform"/>
            <consortium name="The Broad Institute Genome Sequencing Center for Infectious Disease"/>
            <person name="Earl A."/>
            <person name="Russ C."/>
            <person name="Gilmore M."/>
            <person name="Surin D."/>
            <person name="Walker B."/>
            <person name="Young S."/>
            <person name="Zeng Q."/>
            <person name="Gargeya S."/>
            <person name="Fitzgerald M."/>
            <person name="Haas B."/>
            <person name="Abouelleil A."/>
            <person name="Allen A.W."/>
            <person name="Alvarado L."/>
            <person name="Arachchi H.M."/>
            <person name="Berlin A.M."/>
            <person name="Chapman S.B."/>
            <person name="Gainer-Dewar J."/>
            <person name="Goldberg J."/>
            <person name="Griggs A."/>
            <person name="Gujja S."/>
            <person name="Hansen M."/>
            <person name="Howarth C."/>
            <person name="Imamovic A."/>
            <person name="Ireland A."/>
            <person name="Larimer J."/>
            <person name="McCowan C."/>
            <person name="Murphy C."/>
            <person name="Pearson M."/>
            <person name="Poon T.W."/>
            <person name="Priest M."/>
            <person name="Roberts A."/>
            <person name="Saif S."/>
            <person name="Shea T."/>
            <person name="Sisk P."/>
            <person name="Sykes S."/>
            <person name="Wortman J."/>
            <person name="Nusbaum C."/>
            <person name="Birren B."/>
        </authorList>
    </citation>
    <scope>NUCLEOTIDE SEQUENCE [LARGE SCALE GENOMIC DNA]</scope>
    <source>
        <strain evidence="1 3">ATCC 14025</strain>
    </source>
</reference>
<keyword evidence="3" id="KW-1185">Reference proteome</keyword>
<comment type="caution">
    <text evidence="2">The sequence shown here is derived from an EMBL/GenBank/DDBJ whole genome shotgun (WGS) entry which is preliminary data.</text>
</comment>
<dbReference type="Proteomes" id="UP000014107">
    <property type="component" value="Unassembled WGS sequence"/>
</dbReference>
<protein>
    <submittedName>
        <fullName evidence="2">Uncharacterized protein</fullName>
    </submittedName>
</protein>
<dbReference type="EMBL" id="ASWL01000004">
    <property type="protein sequence ID" value="EOU20465.1"/>
    <property type="molecule type" value="Genomic_DNA"/>
</dbReference>
<evidence type="ECO:0000313" key="4">
    <source>
        <dbReference type="Proteomes" id="UP000014107"/>
    </source>
</evidence>
<dbReference type="RefSeq" id="WP_016180830.1">
    <property type="nucleotide sequence ID" value="NZ_KE136365.1"/>
</dbReference>
<dbReference type="AlphaFoldDB" id="A0AAV3IXS5"/>
<evidence type="ECO:0000313" key="3">
    <source>
        <dbReference type="Proteomes" id="UP000014104"/>
    </source>
</evidence>
<dbReference type="EMBL" id="AHYV01000032">
    <property type="protein sequence ID" value="EOT42096.1"/>
    <property type="molecule type" value="Genomic_DNA"/>
</dbReference>
<proteinExistence type="predicted"/>
<sequence length="115" mass="13609">MDFKQAKRKKERGQTNEEFLAWVFEEAKDFEQICVTVQYPSGSVETFFSQEGSFPIIGMMEVSPKNRTFYFAQAWKALKAMEVQALIHVKSYGRRNHHVQQNEFNVYEIAIFCRR</sequence>
<reference evidence="2 4" key="2">
    <citation type="submission" date="2013-03" db="EMBL/GenBank/DDBJ databases">
        <title>The Genome Sequence of Enterococcus avium ATCC_14025 (PacBio/Illumina hybrid assembly).</title>
        <authorList>
            <consortium name="The Broad Institute Genomics Platform"/>
            <consortium name="The Broad Institute Genome Sequencing Center for Infectious Disease"/>
            <person name="Earl A."/>
            <person name="Russ C."/>
            <person name="Gilmore M."/>
            <person name="Surin D."/>
            <person name="Walker B."/>
            <person name="Young S."/>
            <person name="Zeng Q."/>
            <person name="Gargeya S."/>
            <person name="Fitzgerald M."/>
            <person name="Haas B."/>
            <person name="Abouelleil A."/>
            <person name="Allen A.W."/>
            <person name="Alvarado L."/>
            <person name="Arachchi H.M."/>
            <person name="Berlin A.M."/>
            <person name="Chapman S.B."/>
            <person name="Gainer-Dewar J."/>
            <person name="Goldberg J."/>
            <person name="Griggs A."/>
            <person name="Gujja S."/>
            <person name="Hansen M."/>
            <person name="Howarth C."/>
            <person name="Imamovic A."/>
            <person name="Ireland A."/>
            <person name="Larimer J."/>
            <person name="McCowan C."/>
            <person name="Murphy C."/>
            <person name="Pearson M."/>
            <person name="Poon T.W."/>
            <person name="Priest M."/>
            <person name="Roberts A."/>
            <person name="Saif S."/>
            <person name="Shea T."/>
            <person name="Sisk P."/>
            <person name="Sykes S."/>
            <person name="Wortman J."/>
            <person name="Nusbaum C."/>
            <person name="Birren B."/>
        </authorList>
    </citation>
    <scope>NUCLEOTIDE SEQUENCE [LARGE SCALE GENOMIC DNA]</scope>
    <source>
        <strain evidence="2 4">ATCC 14025</strain>
    </source>
</reference>
<name>A0AAV3IXS5_ENTAV</name>
<accession>A0AAV3IXS5</accession>